<dbReference type="Pfam" id="PF13976">
    <property type="entry name" value="gag_pre-integrs"/>
    <property type="match status" value="1"/>
</dbReference>
<keyword evidence="2" id="KW-0645">Protease</keyword>
<keyword evidence="2" id="KW-0064">Aspartyl protease</keyword>
<reference evidence="7 8" key="1">
    <citation type="submission" date="2024-02" db="EMBL/GenBank/DDBJ databases">
        <title>First draft genome assembly of two strains of Seiridium cardinale.</title>
        <authorList>
            <person name="Emiliani G."/>
            <person name="Scali E."/>
        </authorList>
    </citation>
    <scope>NUCLEOTIDE SEQUENCE [LARGE SCALE GENOMIC DNA]</scope>
    <source>
        <strain evidence="7 8">BM-138-000479</strain>
    </source>
</reference>
<evidence type="ECO:0000256" key="2">
    <source>
        <dbReference type="ARBA" id="ARBA00022750"/>
    </source>
</evidence>
<evidence type="ECO:0000256" key="4">
    <source>
        <dbReference type="ARBA" id="ARBA00023128"/>
    </source>
</evidence>
<evidence type="ECO:0000256" key="1">
    <source>
        <dbReference type="ARBA" id="ARBA00004173"/>
    </source>
</evidence>
<evidence type="ECO:0000313" key="7">
    <source>
        <dbReference type="EMBL" id="KAK9769258.1"/>
    </source>
</evidence>
<feature type="domain" description="Integrase catalytic" evidence="6">
    <location>
        <begin position="592"/>
        <end position="761"/>
    </location>
</feature>
<accession>A0ABR2X653</accession>
<dbReference type="Proteomes" id="UP001465668">
    <property type="component" value="Unassembled WGS sequence"/>
</dbReference>
<dbReference type="Pfam" id="PF07727">
    <property type="entry name" value="RVT_2"/>
    <property type="match status" value="1"/>
</dbReference>
<dbReference type="InterPro" id="IPR043502">
    <property type="entry name" value="DNA/RNA_pol_sf"/>
</dbReference>
<sequence>MVKDLDKVEKLDNSFQYPAWLKTVKEKLGMAGLARFLPEGSQAKAPTRSEGEAADIFSARTERWQEKNEIGRYTILSLLTNNAKNRVASTEKRPVNTVAELWKAITAEFTPKGKVLFSHYMRQWNEASKESCGGITEFSAELRRIQSEMSDLDSKSAWPDSHLIVKFLDGLGPEFDLWITTWEPHNSPINEYGPEETITKAAVTLDEATEAALQFESSEKLRKSANASFMATRAGATLLSHGVKRKAPKCSHCKLIGHEEGGCFVLHPELKPEGWDAAQVERRQKRARIRAGKGSNTSTSVNIGTLAAAPAPETSIPFRNRHLISFSLTASTKLPKAAEPGLCSRMFKGMSKPREAATSSGSLDNIPKDSRTGQALAALGLVAARNKDAAKVAEQLRTCVVLDSGASCHTFVDKEGFINLRDAVCSPTIGIGGKVILPKQKGSYVLSCLIEGRHETVTLTDVTYSPEVGANLISVSQLVNKGAEFLFRSDGGYGSIGSDIFMTTQESHGLYIVDQPTNSKFKSGINVTLAAYSVVDPTLKIWHERLGHISESSLKQLVEKSGLPPARDTSCVCEICVRSRMKQTPHTGTLKKGTYPLESLHVDIAGMPMGCKGYDGTAQYALVTCDFTKITWVLLLKSKAEFPRAFRSFLQEIERPERRCHIITLDQAGENTSKDFELLCLDRGIALYLTATDQHEQGGIIERAIGTHKGIFRPMLLQAQEAGIPMKYWPIIAQTANYCQIRMPSTALDGKTPYQAWYGSTPTWDHMVTVGTPGRYLEPRTKHSVFEDKTLPCKMLGYQNQSTHNYVILLDSGRVCHANNVQWREKHVHIPSKDSPDTTDRNKRRWGNIPESEGGSLPPAPKRVKQAAPSGVTRSNSATGGESQEHSDDYLVIPTDFDELPRGRMLPDDEDASSSDSSTIQTPDESSSTVDTTTDDDSNRDSSRTITPVGDNITVAPTTVTHPTPDPEPFATVRTLPERNIPELRPRNDSLRPANYRFRLNLAFNLMVATAGAILIATEILEPKSLNQAKYSPQWLQWYKAMGSEHKSLVDNRTWKLCQLPKGRRALTGKWVYKVKTNQDGEVERYKARWVVRGFEQTDGVDFNETFASVVKPMSYKVLFAIAAALDLEVHQMDVKTAFLYGSVNEEIYVQQPPEFDDGTDNVCKLNKALYGLKQAPRIWYETLASFLKTLGFENLDADVGVFARGNCYIAVYVDDLLIVGPTITEINDIKDALKTKFQMSDLGEVSYYLGMSVRRNRATRTIYLSQRAYLEKILRDFDMWDGNKAEHQQARPVYTPMVDNLEAPAENFVADAADIHWYQRAIGSLMYAMLGTRPDIAFAVSKCSRYLARPNKDCIRAVQRIFAYLRTTIDLELVYRGDSINLQGFSDADWAGDRETRRSTSGYIFNLGSGAVSWSSKRQPTVSLSSCESELKGQTQATKEAIWLRRLLKELNASKNDIPTIIYGDNQGALALAHNPEFHSRSKHLQTQDFFCREQQQAGQVDFKYVNTKDQVADGLTKALGRPEFERFRASIGLERNYIIIQALSTPSVMGEAKGRNPRAILVETRAENEERLRTAKPARMPIHENTTGFLFSRYLQQFNQGGISSLIQDPKVQGSKVQGLRTASNQPYVHHRCVSFSTSQQRSKILRRCGKEWENDIASRDTFTEFWNAPKTGRCSWICMVATPQNGLHNGLDIDTEIWHACAILILKDQGGGKSFVLWDCDPTHGVDHHTRAKTAATGYQRMFLDTAISRSKDIRIWYNIDRSLSGQGRCVQYSMEKVHEWYTYGDTPYLGLEDPRLDGCIELGCR</sequence>
<dbReference type="Gene3D" id="3.30.420.10">
    <property type="entry name" value="Ribonuclease H-like superfamily/Ribonuclease H"/>
    <property type="match status" value="1"/>
</dbReference>
<dbReference type="Pfam" id="PF22936">
    <property type="entry name" value="Pol_BBD"/>
    <property type="match status" value="1"/>
</dbReference>
<protein>
    <submittedName>
        <fullName evidence="7">Integrase catalytic domain-containing protein</fullName>
    </submittedName>
</protein>
<organism evidence="7 8">
    <name type="scientific">Seiridium cardinale</name>
    <dbReference type="NCBI Taxonomy" id="138064"/>
    <lineage>
        <taxon>Eukaryota</taxon>
        <taxon>Fungi</taxon>
        <taxon>Dikarya</taxon>
        <taxon>Ascomycota</taxon>
        <taxon>Pezizomycotina</taxon>
        <taxon>Sordariomycetes</taxon>
        <taxon>Xylariomycetidae</taxon>
        <taxon>Amphisphaeriales</taxon>
        <taxon>Sporocadaceae</taxon>
        <taxon>Seiridium</taxon>
    </lineage>
</organism>
<feature type="compositionally biased region" description="Low complexity" evidence="5">
    <location>
        <begin position="954"/>
        <end position="963"/>
    </location>
</feature>
<gene>
    <name evidence="7" type="ORF">SCAR479_14069</name>
</gene>
<evidence type="ECO:0000256" key="5">
    <source>
        <dbReference type="SAM" id="MobiDB-lite"/>
    </source>
</evidence>
<comment type="caution">
    <text evidence="7">The sequence shown here is derived from an EMBL/GenBank/DDBJ whole genome shotgun (WGS) entry which is preliminary data.</text>
</comment>
<dbReference type="InterPro" id="IPR054722">
    <property type="entry name" value="PolX-like_BBD"/>
</dbReference>
<dbReference type="InterPro" id="IPR013103">
    <property type="entry name" value="RVT_2"/>
</dbReference>
<keyword evidence="3" id="KW-0694">RNA-binding</keyword>
<dbReference type="EMBL" id="JARVKM010000155">
    <property type="protein sequence ID" value="KAK9769258.1"/>
    <property type="molecule type" value="Genomic_DNA"/>
</dbReference>
<feature type="compositionally biased region" description="Polar residues" evidence="5">
    <location>
        <begin position="872"/>
        <end position="882"/>
    </location>
</feature>
<proteinExistence type="predicted"/>
<keyword evidence="2" id="KW-0378">Hydrolase</keyword>
<dbReference type="InterPro" id="IPR001584">
    <property type="entry name" value="Integrase_cat-core"/>
</dbReference>
<evidence type="ECO:0000259" key="6">
    <source>
        <dbReference type="PROSITE" id="PS50994"/>
    </source>
</evidence>
<feature type="region of interest" description="Disordered" evidence="5">
    <location>
        <begin position="827"/>
        <end position="972"/>
    </location>
</feature>
<feature type="compositionally biased region" description="Low complexity" evidence="5">
    <location>
        <begin position="914"/>
        <end position="932"/>
    </location>
</feature>
<dbReference type="InterPro" id="IPR025724">
    <property type="entry name" value="GAG-pre-integrase_dom"/>
</dbReference>
<dbReference type="SUPFAM" id="SSF56672">
    <property type="entry name" value="DNA/RNA polymerases"/>
    <property type="match status" value="1"/>
</dbReference>
<name>A0ABR2X653_9PEZI</name>
<feature type="compositionally biased region" description="Basic and acidic residues" evidence="5">
    <location>
        <begin position="831"/>
        <end position="841"/>
    </location>
</feature>
<evidence type="ECO:0000256" key="3">
    <source>
        <dbReference type="ARBA" id="ARBA00022884"/>
    </source>
</evidence>
<dbReference type="PANTHER" id="PTHR11439">
    <property type="entry name" value="GAG-POL-RELATED RETROTRANSPOSON"/>
    <property type="match status" value="1"/>
</dbReference>
<dbReference type="PANTHER" id="PTHR11439:SF483">
    <property type="entry name" value="PEPTIDE SYNTHASE GLIP-LIKE, PUTATIVE (AFU_ORTHOLOGUE AFUA_3G12920)-RELATED"/>
    <property type="match status" value="1"/>
</dbReference>
<dbReference type="PROSITE" id="PS50994">
    <property type="entry name" value="INTEGRASE"/>
    <property type="match status" value="1"/>
</dbReference>
<dbReference type="InterPro" id="IPR036397">
    <property type="entry name" value="RNaseH_sf"/>
</dbReference>
<dbReference type="InterPro" id="IPR012337">
    <property type="entry name" value="RNaseH-like_sf"/>
</dbReference>
<comment type="subcellular location">
    <subcellularLocation>
        <location evidence="1">Mitochondrion</location>
    </subcellularLocation>
</comment>
<keyword evidence="8" id="KW-1185">Reference proteome</keyword>
<dbReference type="SUPFAM" id="SSF53098">
    <property type="entry name" value="Ribonuclease H-like"/>
    <property type="match status" value="1"/>
</dbReference>
<keyword evidence="4" id="KW-0496">Mitochondrion</keyword>
<evidence type="ECO:0000313" key="8">
    <source>
        <dbReference type="Proteomes" id="UP001465668"/>
    </source>
</evidence>
<dbReference type="CDD" id="cd09272">
    <property type="entry name" value="RNase_HI_RT_Ty1"/>
    <property type="match status" value="1"/>
</dbReference>